<keyword evidence="2" id="KW-1185">Reference proteome</keyword>
<evidence type="ECO:0000313" key="1">
    <source>
        <dbReference type="EMBL" id="OSS53918.1"/>
    </source>
</evidence>
<dbReference type="AlphaFoldDB" id="A0A1Y2MFA2"/>
<accession>A0A1Y2MFA2</accession>
<protein>
    <submittedName>
        <fullName evidence="1">Uncharacterized protein</fullName>
    </submittedName>
</protein>
<dbReference type="EMBL" id="KZ107838">
    <property type="protein sequence ID" value="OSS53918.1"/>
    <property type="molecule type" value="Genomic_DNA"/>
</dbReference>
<gene>
    <name evidence="1" type="ORF">B5807_01177</name>
</gene>
<organism evidence="1 2">
    <name type="scientific">Epicoccum nigrum</name>
    <name type="common">Soil fungus</name>
    <name type="synonym">Epicoccum purpurascens</name>
    <dbReference type="NCBI Taxonomy" id="105696"/>
    <lineage>
        <taxon>Eukaryota</taxon>
        <taxon>Fungi</taxon>
        <taxon>Dikarya</taxon>
        <taxon>Ascomycota</taxon>
        <taxon>Pezizomycotina</taxon>
        <taxon>Dothideomycetes</taxon>
        <taxon>Pleosporomycetidae</taxon>
        <taxon>Pleosporales</taxon>
        <taxon>Pleosporineae</taxon>
        <taxon>Didymellaceae</taxon>
        <taxon>Epicoccum</taxon>
    </lineage>
</organism>
<sequence length="147" mass="15968">MTVQMSSLPLPSCGTLPADCSSLHSCLFFFLTRSPARSSKQDKTWTEFGKGYQLASQPLLVPGQLAHVLSAAVVRLFRLLGSVLGSVALCLLPASKVPPNAFVDSLLIVVRHQRADMMQPSTLSVQQTSQRVILYRLAQIGQGSRSR</sequence>
<reference evidence="1 2" key="1">
    <citation type="journal article" date="2017" name="Genome Announc.">
        <title>Genome sequence of the saprophytic ascomycete Epicoccum nigrum ICMP 19927 strain isolated from New Zealand.</title>
        <authorList>
            <person name="Fokin M."/>
            <person name="Fleetwood D."/>
            <person name="Weir B.S."/>
            <person name="Villas-Boas S.G."/>
        </authorList>
    </citation>
    <scope>NUCLEOTIDE SEQUENCE [LARGE SCALE GENOMIC DNA]</scope>
    <source>
        <strain evidence="1 2">ICMP 19927</strain>
    </source>
</reference>
<proteinExistence type="predicted"/>
<evidence type="ECO:0000313" key="2">
    <source>
        <dbReference type="Proteomes" id="UP000193240"/>
    </source>
</evidence>
<dbReference type="InParanoid" id="A0A1Y2MFA2"/>
<name>A0A1Y2MFA2_EPING</name>
<dbReference type="Proteomes" id="UP000193240">
    <property type="component" value="Unassembled WGS sequence"/>
</dbReference>